<dbReference type="Proteomes" id="UP000461443">
    <property type="component" value="Unassembled WGS sequence"/>
</dbReference>
<dbReference type="RefSeq" id="WP_162366910.1">
    <property type="nucleotide sequence ID" value="NZ_WUBS01000011.1"/>
</dbReference>
<feature type="transmembrane region" description="Helical" evidence="1">
    <location>
        <begin position="7"/>
        <end position="24"/>
    </location>
</feature>
<keyword evidence="1" id="KW-0812">Transmembrane</keyword>
<accession>A0A845SNT3</accession>
<keyword evidence="1" id="KW-1133">Transmembrane helix</keyword>
<comment type="caution">
    <text evidence="4">The sequence shown here is derived from an EMBL/GenBank/DDBJ whole genome shotgun (WGS) entry which is preliminary data.</text>
</comment>
<protein>
    <recommendedName>
        <fullName evidence="6">Tle cognate immunity protein 4 C-terminal domain-containing protein</fullName>
    </recommendedName>
</protein>
<keyword evidence="5" id="KW-1185">Reference proteome</keyword>
<dbReference type="AlphaFoldDB" id="A0A845SNT3"/>
<evidence type="ECO:0000313" key="4">
    <source>
        <dbReference type="EMBL" id="NDL64188.1"/>
    </source>
</evidence>
<reference evidence="4 5" key="2">
    <citation type="submission" date="2020-02" db="EMBL/GenBank/DDBJ databases">
        <title>The new genus of Enterobacteriales.</title>
        <authorList>
            <person name="Kim I.S."/>
        </authorList>
    </citation>
    <scope>NUCLEOTIDE SEQUENCE [LARGE SCALE GENOMIC DNA]</scope>
    <source>
        <strain evidence="4 5">SAP-6</strain>
    </source>
</reference>
<evidence type="ECO:0000259" key="3">
    <source>
        <dbReference type="Pfam" id="PF18443"/>
    </source>
</evidence>
<reference evidence="4 5" key="1">
    <citation type="submission" date="2019-12" db="EMBL/GenBank/DDBJ databases">
        <authorList>
            <person name="Lee S.D."/>
        </authorList>
    </citation>
    <scope>NUCLEOTIDE SEQUENCE [LARGE SCALE GENOMIC DNA]</scope>
    <source>
        <strain evidence="4 5">SAP-6</strain>
    </source>
</reference>
<evidence type="ECO:0000313" key="5">
    <source>
        <dbReference type="Proteomes" id="UP000461443"/>
    </source>
</evidence>
<evidence type="ECO:0000259" key="2">
    <source>
        <dbReference type="Pfam" id="PF18426"/>
    </source>
</evidence>
<organism evidence="4 5">
    <name type="scientific">Acerihabitans arboris</name>
    <dbReference type="NCBI Taxonomy" id="2691583"/>
    <lineage>
        <taxon>Bacteria</taxon>
        <taxon>Pseudomonadati</taxon>
        <taxon>Pseudomonadota</taxon>
        <taxon>Gammaproteobacteria</taxon>
        <taxon>Enterobacterales</taxon>
        <taxon>Pectobacteriaceae</taxon>
        <taxon>Acerihabitans</taxon>
    </lineage>
</organism>
<dbReference type="Pfam" id="PF18426">
    <property type="entry name" value="Tli4_C"/>
    <property type="match status" value="1"/>
</dbReference>
<proteinExistence type="predicted"/>
<feature type="domain" description="Tle cognate immunity protein 4 N-terminal" evidence="3">
    <location>
        <begin position="48"/>
        <end position="203"/>
    </location>
</feature>
<dbReference type="InterPro" id="IPR040761">
    <property type="entry name" value="Tli4_N"/>
</dbReference>
<dbReference type="Pfam" id="PF18443">
    <property type="entry name" value="Tli4_N"/>
    <property type="match status" value="1"/>
</dbReference>
<evidence type="ECO:0000256" key="1">
    <source>
        <dbReference type="SAM" id="Phobius"/>
    </source>
</evidence>
<sequence>MRLKDLLALIGIVSIAGIVCWFLYRNTSVQPLTAEEKNMIDFLFTKTKAQCVGRYIFEVPDSFINTRHDSAKINEMRITSKRISRPAFEQRIRLREQELAKGHTVRVIDQPFLKQVYRLKDNAIIFDRNENESVPGFGRILEGHLFSNDVAFIMHSEITDYSDERFTKERDFFLRDEANPATANTKPQNLAEMHDLISRLSGREDDSIPVQPGTCIPDGFIADGKGKGKEDSTLFFQQSGIIIYAKTNNYLKRNESLLDWGRRDIEPVLNKLHSHTLHKGKVSLPDMDAEEWLIKGKQEVRGNIVDGYRFIFNANETIADYHHPLLSVQLHNASLVSDTYNTAQLVDIWERITRTFRLRPNAF</sequence>
<evidence type="ECO:0008006" key="6">
    <source>
        <dbReference type="Google" id="ProtNLM"/>
    </source>
</evidence>
<name>A0A845SNT3_9GAMM</name>
<dbReference type="InterPro" id="IPR041290">
    <property type="entry name" value="Tli4_C"/>
</dbReference>
<dbReference type="EMBL" id="WUBS01000011">
    <property type="protein sequence ID" value="NDL64188.1"/>
    <property type="molecule type" value="Genomic_DNA"/>
</dbReference>
<gene>
    <name evidence="4" type="ORF">GRH90_15720</name>
</gene>
<keyword evidence="1" id="KW-0472">Membrane</keyword>
<feature type="domain" description="Tle cognate immunity protein 4 C-terminal" evidence="2">
    <location>
        <begin position="208"/>
        <end position="361"/>
    </location>
</feature>